<dbReference type="GO" id="GO:0005886">
    <property type="term" value="C:plasma membrane"/>
    <property type="evidence" value="ECO:0007669"/>
    <property type="project" value="UniProtKB-SubCell"/>
</dbReference>
<organism evidence="7 8">
    <name type="scientific">Allocatelliglobosispora scoriae</name>
    <dbReference type="NCBI Taxonomy" id="643052"/>
    <lineage>
        <taxon>Bacteria</taxon>
        <taxon>Bacillati</taxon>
        <taxon>Actinomycetota</taxon>
        <taxon>Actinomycetes</taxon>
        <taxon>Micromonosporales</taxon>
        <taxon>Micromonosporaceae</taxon>
        <taxon>Allocatelliglobosispora</taxon>
    </lineage>
</organism>
<dbReference type="SUPFAM" id="SSF103473">
    <property type="entry name" value="MFS general substrate transporter"/>
    <property type="match status" value="1"/>
</dbReference>
<keyword evidence="8" id="KW-1185">Reference proteome</keyword>
<evidence type="ECO:0000256" key="4">
    <source>
        <dbReference type="ARBA" id="ARBA00022989"/>
    </source>
</evidence>
<evidence type="ECO:0000256" key="3">
    <source>
        <dbReference type="ARBA" id="ARBA00022692"/>
    </source>
</evidence>
<feature type="transmembrane region" description="Helical" evidence="6">
    <location>
        <begin position="343"/>
        <end position="369"/>
    </location>
</feature>
<comment type="caution">
    <text evidence="7">The sequence shown here is derived from an EMBL/GenBank/DDBJ whole genome shotgun (WGS) entry which is preliminary data.</text>
</comment>
<dbReference type="Gene3D" id="1.20.1250.20">
    <property type="entry name" value="MFS general substrate transporter like domains"/>
    <property type="match status" value="1"/>
</dbReference>
<feature type="transmembrane region" description="Helical" evidence="6">
    <location>
        <begin position="258"/>
        <end position="276"/>
    </location>
</feature>
<dbReference type="AlphaFoldDB" id="A0A841BJG1"/>
<gene>
    <name evidence="7" type="ORF">F4553_000339</name>
</gene>
<feature type="transmembrane region" description="Helical" evidence="6">
    <location>
        <begin position="375"/>
        <end position="395"/>
    </location>
</feature>
<evidence type="ECO:0000256" key="2">
    <source>
        <dbReference type="ARBA" id="ARBA00022475"/>
    </source>
</evidence>
<feature type="transmembrane region" description="Helical" evidence="6">
    <location>
        <begin position="21"/>
        <end position="45"/>
    </location>
</feature>
<keyword evidence="3 6" id="KW-0812">Transmembrane</keyword>
<proteinExistence type="predicted"/>
<reference evidence="7 8" key="1">
    <citation type="submission" date="2020-08" db="EMBL/GenBank/DDBJ databases">
        <title>Sequencing the genomes of 1000 actinobacteria strains.</title>
        <authorList>
            <person name="Klenk H.-P."/>
        </authorList>
    </citation>
    <scope>NUCLEOTIDE SEQUENCE [LARGE SCALE GENOMIC DNA]</scope>
    <source>
        <strain evidence="7 8">DSM 45362</strain>
    </source>
</reference>
<accession>A0A841BJG1</accession>
<evidence type="ECO:0000256" key="6">
    <source>
        <dbReference type="SAM" id="Phobius"/>
    </source>
</evidence>
<evidence type="ECO:0000256" key="5">
    <source>
        <dbReference type="ARBA" id="ARBA00023136"/>
    </source>
</evidence>
<name>A0A841BJG1_9ACTN</name>
<protein>
    <submittedName>
        <fullName evidence="7">Putative MFS family arabinose efflux permease</fullName>
    </submittedName>
</protein>
<feature type="transmembrane region" description="Helical" evidence="6">
    <location>
        <begin position="149"/>
        <end position="172"/>
    </location>
</feature>
<dbReference type="PANTHER" id="PTHR23513">
    <property type="entry name" value="INTEGRAL MEMBRANE EFFLUX PROTEIN-RELATED"/>
    <property type="match status" value="1"/>
</dbReference>
<comment type="subcellular location">
    <subcellularLocation>
        <location evidence="1">Cell membrane</location>
        <topology evidence="1">Multi-pass membrane protein</topology>
    </subcellularLocation>
</comment>
<feature type="transmembrane region" description="Helical" evidence="6">
    <location>
        <begin position="178"/>
        <end position="200"/>
    </location>
</feature>
<keyword evidence="5 6" id="KW-0472">Membrane</keyword>
<evidence type="ECO:0000313" key="7">
    <source>
        <dbReference type="EMBL" id="MBB5866960.1"/>
    </source>
</evidence>
<dbReference type="EMBL" id="JACHMN010000001">
    <property type="protein sequence ID" value="MBB5866960.1"/>
    <property type="molecule type" value="Genomic_DNA"/>
</dbReference>
<dbReference type="Proteomes" id="UP000587527">
    <property type="component" value="Unassembled WGS sequence"/>
</dbReference>
<evidence type="ECO:0000256" key="1">
    <source>
        <dbReference type="ARBA" id="ARBA00004651"/>
    </source>
</evidence>
<dbReference type="PANTHER" id="PTHR23513:SF11">
    <property type="entry name" value="STAPHYLOFERRIN A TRANSPORTER"/>
    <property type="match status" value="1"/>
</dbReference>
<dbReference type="GO" id="GO:0022857">
    <property type="term" value="F:transmembrane transporter activity"/>
    <property type="evidence" value="ECO:0007669"/>
    <property type="project" value="InterPro"/>
</dbReference>
<dbReference type="Pfam" id="PF07690">
    <property type="entry name" value="MFS_1"/>
    <property type="match status" value="1"/>
</dbReference>
<sequence>MLRDTYLGVLRQPGFRRLLAGLGISYLGDGMSAVVIAWLALTLAAPGQEGAVTAAALAAYSLPAVIGALTLSRWLGGLPSRRLVIGNALLRATMLGTAAALHLAGELRPWSYVVLLALSSLLAAWGQAGIYSLVGALIPAEGRLAANSLVNTALNTAIVLGPPAAGLLVAAVNPGVALALDAVSFLALALAVRGITVTAVEPSTEDGRRSGLRLLVRRPELLALALVTAGFWFLYGPVEVALPIHIDAGGGSARLLGAYWAAFGIGAIVGGLLGGLLRTQRTWPFVIAVVIAWGGILLPFGFGAPTGLTVAMFAVGGLVYGPFPAFITTAFQNATPPGELSTVLAAKGALTGPATPLGMIAGGVMVTAWGGSWTLFASGAATIALALAVAAWRMLPLRRPAPETQPA</sequence>
<feature type="transmembrane region" description="Helical" evidence="6">
    <location>
        <begin position="283"/>
        <end position="302"/>
    </location>
</feature>
<dbReference type="RefSeq" id="WP_184831171.1">
    <property type="nucleotide sequence ID" value="NZ_JACHMN010000001.1"/>
</dbReference>
<keyword evidence="2" id="KW-1003">Cell membrane</keyword>
<keyword evidence="4 6" id="KW-1133">Transmembrane helix</keyword>
<feature type="transmembrane region" description="Helical" evidence="6">
    <location>
        <begin position="110"/>
        <end position="137"/>
    </location>
</feature>
<dbReference type="CDD" id="cd06173">
    <property type="entry name" value="MFS_MefA_like"/>
    <property type="match status" value="1"/>
</dbReference>
<dbReference type="InterPro" id="IPR036259">
    <property type="entry name" value="MFS_trans_sf"/>
</dbReference>
<dbReference type="InterPro" id="IPR011701">
    <property type="entry name" value="MFS"/>
</dbReference>
<feature type="transmembrane region" description="Helical" evidence="6">
    <location>
        <begin position="83"/>
        <end position="104"/>
    </location>
</feature>
<feature type="transmembrane region" description="Helical" evidence="6">
    <location>
        <begin position="221"/>
        <end position="238"/>
    </location>
</feature>
<feature type="transmembrane region" description="Helical" evidence="6">
    <location>
        <begin position="51"/>
        <end position="71"/>
    </location>
</feature>
<evidence type="ECO:0000313" key="8">
    <source>
        <dbReference type="Proteomes" id="UP000587527"/>
    </source>
</evidence>
<feature type="transmembrane region" description="Helical" evidence="6">
    <location>
        <begin position="308"/>
        <end position="331"/>
    </location>
</feature>